<dbReference type="GO" id="GO:1904356">
    <property type="term" value="P:regulation of telomere maintenance via telomere lengthening"/>
    <property type="evidence" value="ECO:0007669"/>
    <property type="project" value="TreeGrafter"/>
</dbReference>
<protein>
    <recommendedName>
        <fullName evidence="2">TERF1-interacting nuclear factor 2 N-terminal domain-containing protein</fullName>
    </recommendedName>
</protein>
<feature type="domain" description="TERF1-interacting nuclear factor 2 N-terminal" evidence="2">
    <location>
        <begin position="10"/>
        <end position="79"/>
    </location>
</feature>
<evidence type="ECO:0000259" key="2">
    <source>
        <dbReference type="Pfam" id="PF14973"/>
    </source>
</evidence>
<evidence type="ECO:0000313" key="4">
    <source>
        <dbReference type="Proteomes" id="UP000261520"/>
    </source>
</evidence>
<dbReference type="Pfam" id="PF14973">
    <property type="entry name" value="TINF2_N"/>
    <property type="match status" value="2"/>
</dbReference>
<keyword evidence="1" id="KW-1133">Transmembrane helix</keyword>
<dbReference type="GO" id="GO:0016233">
    <property type="term" value="P:telomere capping"/>
    <property type="evidence" value="ECO:0007669"/>
    <property type="project" value="InterPro"/>
</dbReference>
<dbReference type="Ensembl" id="ENSPMGT00000024778.1">
    <property type="protein sequence ID" value="ENSPMGP00000023259.1"/>
    <property type="gene ID" value="ENSPMGG00000018802.1"/>
</dbReference>
<organism evidence="3 4">
    <name type="scientific">Periophthalmus magnuspinnatus</name>
    <dbReference type="NCBI Taxonomy" id="409849"/>
    <lineage>
        <taxon>Eukaryota</taxon>
        <taxon>Metazoa</taxon>
        <taxon>Chordata</taxon>
        <taxon>Craniata</taxon>
        <taxon>Vertebrata</taxon>
        <taxon>Euteleostomi</taxon>
        <taxon>Actinopterygii</taxon>
        <taxon>Neopterygii</taxon>
        <taxon>Teleostei</taxon>
        <taxon>Neoteleostei</taxon>
        <taxon>Acanthomorphata</taxon>
        <taxon>Gobiaria</taxon>
        <taxon>Gobiiformes</taxon>
        <taxon>Gobioidei</taxon>
        <taxon>Gobiidae</taxon>
        <taxon>Oxudercinae</taxon>
        <taxon>Periophthalmus</taxon>
    </lineage>
</organism>
<keyword evidence="4" id="KW-1185">Reference proteome</keyword>
<name>A0A3B4B3R1_9GOBI</name>
<keyword evidence="1" id="KW-0812">Transmembrane</keyword>
<feature type="transmembrane region" description="Helical" evidence="1">
    <location>
        <begin position="225"/>
        <end position="243"/>
    </location>
</feature>
<dbReference type="CDD" id="cd11657">
    <property type="entry name" value="TIN2_N"/>
    <property type="match status" value="1"/>
</dbReference>
<reference evidence="3" key="1">
    <citation type="submission" date="2025-08" db="UniProtKB">
        <authorList>
            <consortium name="Ensembl"/>
        </authorList>
    </citation>
    <scope>IDENTIFICATION</scope>
</reference>
<dbReference type="GO" id="GO:0042162">
    <property type="term" value="F:telomeric DNA binding"/>
    <property type="evidence" value="ECO:0007669"/>
    <property type="project" value="TreeGrafter"/>
</dbReference>
<dbReference type="GO" id="GO:0070187">
    <property type="term" value="C:shelterin complex"/>
    <property type="evidence" value="ECO:0007669"/>
    <property type="project" value="InterPro"/>
</dbReference>
<dbReference type="AlphaFoldDB" id="A0A3B4B3R1"/>
<dbReference type="InterPro" id="IPR029400">
    <property type="entry name" value="TINF2_N"/>
</dbReference>
<reference evidence="3" key="2">
    <citation type="submission" date="2025-09" db="UniProtKB">
        <authorList>
            <consortium name="Ensembl"/>
        </authorList>
    </citation>
    <scope>IDENTIFICATION</scope>
</reference>
<feature type="domain" description="TERF1-interacting nuclear factor 2 N-terminal" evidence="2">
    <location>
        <begin position="86"/>
        <end position="123"/>
    </location>
</feature>
<dbReference type="PANTHER" id="PTHR15512:SF0">
    <property type="entry name" value="TERF1-INTERACTING NUCLEAR FACTOR 2"/>
    <property type="match status" value="1"/>
</dbReference>
<keyword evidence="1" id="KW-0472">Membrane</keyword>
<proteinExistence type="predicted"/>
<dbReference type="InterPro" id="IPR039098">
    <property type="entry name" value="TINF2"/>
</dbReference>
<sequence>PVRLVSAALWKVMKERDVMQYGIVEEFVTSACDTVPGLLTLKHQAKLTLGLRARVHLILELCKQPDPKTIAVHMKRIQVPASHSPSEVFPVDFGPKYDQELEKLLWEFLIRLDQLLPVPNLPQTVSWLNDAPPVLEECARAATQPQLLKVLLQHQSCLGHLEAAGKDIGKPCLLILHHCFPFPSSLWKTAFKYTSRIWSIRSVFLHVPVKKTKQNTNKQTNKKNWLSYICSFHVTVLYFYVIWL</sequence>
<evidence type="ECO:0000256" key="1">
    <source>
        <dbReference type="SAM" id="Phobius"/>
    </source>
</evidence>
<dbReference type="Proteomes" id="UP000261520">
    <property type="component" value="Unplaced"/>
</dbReference>
<accession>A0A3B4B3R1</accession>
<dbReference type="PANTHER" id="PTHR15512">
    <property type="entry name" value="TERF1-INTERACTING NUCLEAR FACTOR 2"/>
    <property type="match status" value="1"/>
</dbReference>
<evidence type="ECO:0000313" key="3">
    <source>
        <dbReference type="Ensembl" id="ENSPMGP00000023259.1"/>
    </source>
</evidence>